<evidence type="ECO:0000313" key="3">
    <source>
        <dbReference type="Proteomes" id="UP000326803"/>
    </source>
</evidence>
<reference evidence="2 3" key="1">
    <citation type="submission" date="2019-07" db="EMBL/GenBank/DDBJ databases">
        <authorList>
            <person name="Divens A.M."/>
            <person name="Garlena R.A."/>
            <person name="Russell D.A."/>
            <person name="Pope W.H."/>
            <person name="Jacobs-Sera D."/>
            <person name="Hatfull G.F."/>
        </authorList>
    </citation>
    <scope>NUCLEOTIDE SEQUENCE [LARGE SCALE GENOMIC DNA]</scope>
</reference>
<sequence>MSRSRAAADARRARRRDERGRIAENTDVLDMFKPGVGATATTDEVCRLLRVDYRTGLRNVLNRHGDELVAAGWDKGAGTFTRSAVIRVALLLRPATSPRAARIAKAAKAGSKLISFDHAPRSQQCASILDRAFSLAEQIRDDDPGEVWAALNRLDRHAVQGMAVALAAMVPVDQPGLTKWLRSLGDTATGGLQQLVPTRDTTTGLPLSVLDQIEADDEADQNDESETA</sequence>
<feature type="region of interest" description="Disordered" evidence="1">
    <location>
        <begin position="206"/>
        <end position="228"/>
    </location>
</feature>
<protein>
    <submittedName>
        <fullName evidence="2">Uncharacterized protein</fullName>
    </submittedName>
</protein>
<proteinExistence type="predicted"/>
<dbReference type="EMBL" id="MN234176">
    <property type="protein sequence ID" value="QFG09438.1"/>
    <property type="molecule type" value="Genomic_DNA"/>
</dbReference>
<dbReference type="Proteomes" id="UP000326803">
    <property type="component" value="Segment"/>
</dbReference>
<dbReference type="RefSeq" id="YP_009954134.1">
    <property type="nucleotide sequence ID" value="NC_051629.1"/>
</dbReference>
<dbReference type="GeneID" id="60325621"/>
<dbReference type="KEGG" id="vg:60325621"/>
<organism evidence="2 3">
    <name type="scientific">Mycobacterium phage Yuna</name>
    <dbReference type="NCBI Taxonomy" id="2599885"/>
    <lineage>
        <taxon>Viruses</taxon>
        <taxon>Duplodnaviria</taxon>
        <taxon>Heunggongvirae</taxon>
        <taxon>Uroviricota</taxon>
        <taxon>Caudoviricetes</taxon>
        <taxon>Weiservirinae</taxon>
        <taxon>Anayavirus</taxon>
        <taxon>Anayavirus yuna</taxon>
    </lineage>
</organism>
<name>A0A5J6TGB5_9CAUD</name>
<gene>
    <name evidence="2" type="primary">56</name>
    <name evidence="2" type="ORF">PBI_YUNA_56</name>
</gene>
<keyword evidence="3" id="KW-1185">Reference proteome</keyword>
<evidence type="ECO:0000313" key="2">
    <source>
        <dbReference type="EMBL" id="QFG09438.1"/>
    </source>
</evidence>
<feature type="compositionally biased region" description="Acidic residues" evidence="1">
    <location>
        <begin position="213"/>
        <end position="228"/>
    </location>
</feature>
<evidence type="ECO:0000256" key="1">
    <source>
        <dbReference type="SAM" id="MobiDB-lite"/>
    </source>
</evidence>
<accession>A0A5J6TGB5</accession>